<name>A0A9P4QHP6_9PEZI</name>
<feature type="compositionally biased region" description="Basic and acidic residues" evidence="8">
    <location>
        <begin position="38"/>
        <end position="47"/>
    </location>
</feature>
<dbReference type="InterPro" id="IPR040184">
    <property type="entry name" value="Mcm10"/>
</dbReference>
<feature type="region of interest" description="Disordered" evidence="8">
    <location>
        <begin position="744"/>
        <end position="843"/>
    </location>
</feature>
<feature type="region of interest" description="Disordered" evidence="8">
    <location>
        <begin position="248"/>
        <end position="344"/>
    </location>
</feature>
<feature type="region of interest" description="Disordered" evidence="8">
    <location>
        <begin position="711"/>
        <end position="732"/>
    </location>
</feature>
<feature type="compositionally biased region" description="Polar residues" evidence="8">
    <location>
        <begin position="316"/>
        <end position="330"/>
    </location>
</feature>
<feature type="compositionally biased region" description="Acidic residues" evidence="8">
    <location>
        <begin position="78"/>
        <end position="87"/>
    </location>
</feature>
<dbReference type="PANTHER" id="PTHR13454:SF11">
    <property type="entry name" value="PROTEIN MCM10 HOMOLOG"/>
    <property type="match status" value="1"/>
</dbReference>
<dbReference type="Pfam" id="PF22379">
    <property type="entry name" value="OB_MCM10"/>
    <property type="match status" value="1"/>
</dbReference>
<feature type="region of interest" description="Disordered" evidence="8">
    <location>
        <begin position="1"/>
        <end position="87"/>
    </location>
</feature>
<keyword evidence="4" id="KW-0479">Metal-binding</keyword>
<dbReference type="GO" id="GO:0043596">
    <property type="term" value="C:nuclear replication fork"/>
    <property type="evidence" value="ECO:0007669"/>
    <property type="project" value="TreeGrafter"/>
</dbReference>
<feature type="region of interest" description="Disordered" evidence="8">
    <location>
        <begin position="566"/>
        <end position="585"/>
    </location>
</feature>
<evidence type="ECO:0000259" key="9">
    <source>
        <dbReference type="Pfam" id="PF09329"/>
    </source>
</evidence>
<dbReference type="PANTHER" id="PTHR13454">
    <property type="entry name" value="PROTEIN MCM10 HOMOLOG"/>
    <property type="match status" value="1"/>
</dbReference>
<keyword evidence="7" id="KW-0539">Nucleus</keyword>
<dbReference type="GO" id="GO:0003697">
    <property type="term" value="F:single-stranded DNA binding"/>
    <property type="evidence" value="ECO:0007669"/>
    <property type="project" value="InterPro"/>
</dbReference>
<evidence type="ECO:0000313" key="12">
    <source>
        <dbReference type="Proteomes" id="UP000799441"/>
    </source>
</evidence>
<comment type="similarity">
    <text evidence="2">Belongs to the MCM10 family.</text>
</comment>
<dbReference type="InterPro" id="IPR015408">
    <property type="entry name" value="Znf_Mcm10/DnaG"/>
</dbReference>
<dbReference type="Pfam" id="PF09329">
    <property type="entry name" value="zf-primase"/>
    <property type="match status" value="1"/>
</dbReference>
<dbReference type="InterPro" id="IPR055065">
    <property type="entry name" value="OB_MCM10"/>
</dbReference>
<dbReference type="GO" id="GO:0008270">
    <property type="term" value="F:zinc ion binding"/>
    <property type="evidence" value="ECO:0007669"/>
    <property type="project" value="UniProtKB-KW"/>
</dbReference>
<proteinExistence type="inferred from homology"/>
<organism evidence="11 12">
    <name type="scientific">Polychaeton citri CBS 116435</name>
    <dbReference type="NCBI Taxonomy" id="1314669"/>
    <lineage>
        <taxon>Eukaryota</taxon>
        <taxon>Fungi</taxon>
        <taxon>Dikarya</taxon>
        <taxon>Ascomycota</taxon>
        <taxon>Pezizomycotina</taxon>
        <taxon>Dothideomycetes</taxon>
        <taxon>Dothideomycetidae</taxon>
        <taxon>Capnodiales</taxon>
        <taxon>Capnodiaceae</taxon>
        <taxon>Polychaeton</taxon>
    </lineage>
</organism>
<dbReference type="GO" id="GO:0006270">
    <property type="term" value="P:DNA replication initiation"/>
    <property type="evidence" value="ECO:0007669"/>
    <property type="project" value="InterPro"/>
</dbReference>
<keyword evidence="12" id="KW-1185">Reference proteome</keyword>
<feature type="domain" description="Zinc finger Mcm10/DnaG-type" evidence="9">
    <location>
        <begin position="503"/>
        <end position="548"/>
    </location>
</feature>
<comment type="subcellular location">
    <subcellularLocation>
        <location evidence="1">Nucleus</location>
    </subcellularLocation>
</comment>
<evidence type="ECO:0000256" key="2">
    <source>
        <dbReference type="ARBA" id="ARBA00009679"/>
    </source>
</evidence>
<gene>
    <name evidence="11" type="ORF">K431DRAFT_281558</name>
</gene>
<feature type="compositionally biased region" description="Acidic residues" evidence="8">
    <location>
        <begin position="832"/>
        <end position="843"/>
    </location>
</feature>
<dbReference type="InterPro" id="IPR012340">
    <property type="entry name" value="NA-bd_OB-fold"/>
</dbReference>
<evidence type="ECO:0000256" key="7">
    <source>
        <dbReference type="ARBA" id="ARBA00023242"/>
    </source>
</evidence>
<feature type="compositionally biased region" description="Basic and acidic residues" evidence="8">
    <location>
        <begin position="802"/>
        <end position="814"/>
    </location>
</feature>
<evidence type="ECO:0000313" key="11">
    <source>
        <dbReference type="EMBL" id="KAF2725081.1"/>
    </source>
</evidence>
<feature type="compositionally biased region" description="Polar residues" evidence="8">
    <location>
        <begin position="411"/>
        <end position="423"/>
    </location>
</feature>
<reference evidence="11" key="1">
    <citation type="journal article" date="2020" name="Stud. Mycol.">
        <title>101 Dothideomycetes genomes: a test case for predicting lifestyles and emergence of pathogens.</title>
        <authorList>
            <person name="Haridas S."/>
            <person name="Albert R."/>
            <person name="Binder M."/>
            <person name="Bloem J."/>
            <person name="Labutti K."/>
            <person name="Salamov A."/>
            <person name="Andreopoulos B."/>
            <person name="Baker S."/>
            <person name="Barry K."/>
            <person name="Bills G."/>
            <person name="Bluhm B."/>
            <person name="Cannon C."/>
            <person name="Castanera R."/>
            <person name="Culley D."/>
            <person name="Daum C."/>
            <person name="Ezra D."/>
            <person name="Gonzalez J."/>
            <person name="Henrissat B."/>
            <person name="Kuo A."/>
            <person name="Liang C."/>
            <person name="Lipzen A."/>
            <person name="Lutzoni F."/>
            <person name="Magnuson J."/>
            <person name="Mondo S."/>
            <person name="Nolan M."/>
            <person name="Ohm R."/>
            <person name="Pangilinan J."/>
            <person name="Park H.-J."/>
            <person name="Ramirez L."/>
            <person name="Alfaro M."/>
            <person name="Sun H."/>
            <person name="Tritt A."/>
            <person name="Yoshinaga Y."/>
            <person name="Zwiers L.-H."/>
            <person name="Turgeon B."/>
            <person name="Goodwin S."/>
            <person name="Spatafora J."/>
            <person name="Crous P."/>
            <person name="Grigoriev I."/>
        </authorList>
    </citation>
    <scope>NUCLEOTIDE SEQUENCE</scope>
    <source>
        <strain evidence="11">CBS 116435</strain>
    </source>
</reference>
<evidence type="ECO:0000256" key="6">
    <source>
        <dbReference type="ARBA" id="ARBA00022833"/>
    </source>
</evidence>
<feature type="domain" description="MCM10 OB-fold" evidence="10">
    <location>
        <begin position="350"/>
        <end position="485"/>
    </location>
</feature>
<evidence type="ECO:0000256" key="4">
    <source>
        <dbReference type="ARBA" id="ARBA00022723"/>
    </source>
</evidence>
<feature type="region of interest" description="Disordered" evidence="8">
    <location>
        <begin position="411"/>
        <end position="430"/>
    </location>
</feature>
<comment type="caution">
    <text evidence="11">The sequence shown here is derived from an EMBL/GenBank/DDBJ whole genome shotgun (WGS) entry which is preliminary data.</text>
</comment>
<evidence type="ECO:0000256" key="3">
    <source>
        <dbReference type="ARBA" id="ARBA00022705"/>
    </source>
</evidence>
<keyword evidence="3" id="KW-0235">DNA replication</keyword>
<evidence type="ECO:0000259" key="10">
    <source>
        <dbReference type="Pfam" id="PF22379"/>
    </source>
</evidence>
<protein>
    <recommendedName>
        <fullName evidence="13">Zinc finger Mcm10/DnaG-type domain-containing protein</fullName>
    </recommendedName>
</protein>
<dbReference type="Proteomes" id="UP000799441">
    <property type="component" value="Unassembled WGS sequence"/>
</dbReference>
<dbReference type="EMBL" id="MU003769">
    <property type="protein sequence ID" value="KAF2725081.1"/>
    <property type="molecule type" value="Genomic_DNA"/>
</dbReference>
<evidence type="ECO:0000256" key="8">
    <source>
        <dbReference type="SAM" id="MobiDB-lite"/>
    </source>
</evidence>
<feature type="compositionally biased region" description="Basic and acidic residues" evidence="8">
    <location>
        <begin position="287"/>
        <end position="305"/>
    </location>
</feature>
<dbReference type="OrthoDB" id="202825at2759"/>
<dbReference type="GO" id="GO:0003688">
    <property type="term" value="F:DNA replication origin binding"/>
    <property type="evidence" value="ECO:0007669"/>
    <property type="project" value="TreeGrafter"/>
</dbReference>
<keyword evidence="5" id="KW-0863">Zinc-finger</keyword>
<accession>A0A9P4QHP6</accession>
<feature type="compositionally biased region" description="Low complexity" evidence="8">
    <location>
        <begin position="331"/>
        <end position="342"/>
    </location>
</feature>
<evidence type="ECO:0000256" key="5">
    <source>
        <dbReference type="ARBA" id="ARBA00022771"/>
    </source>
</evidence>
<evidence type="ECO:0000256" key="1">
    <source>
        <dbReference type="ARBA" id="ARBA00004123"/>
    </source>
</evidence>
<evidence type="ECO:0008006" key="13">
    <source>
        <dbReference type="Google" id="ProtNLM"/>
    </source>
</evidence>
<dbReference type="Gene3D" id="2.40.50.140">
    <property type="entry name" value="Nucleic acid-binding proteins"/>
    <property type="match status" value="1"/>
</dbReference>
<keyword evidence="6" id="KW-0862">Zinc</keyword>
<feature type="compositionally biased region" description="Polar residues" evidence="8">
    <location>
        <begin position="785"/>
        <end position="795"/>
    </location>
</feature>
<sequence>MVVVRESPHAKASPNKNDLQWPPKSPFEALLSSPSGRKKWEERRIVSRDGSVSPIPRKSIVGSRALQELATDSNGTGDTDEDEDEETLQLQLQALQAKLKLKKLQAKKKDEAHTGLLNSSMNARPMPSSKDAAESYQMMGRNDVQVPLSPVKERIVQPQEQFSPARRKLGLETVMKAENVSLKRARDGTHIKHTGSTISMQNREVETTRPKLSFSDRLHQSRLEAEGKRAKDYRIETIRSKGFGIINHVTAVPHTDQEQPRGTSPMRPSEKSTPFFSAPKHMQNGKSDSHNISDQSQKHHLEKQKSTLLPEANMRAKSTNTTQSRSVQNTSKRGSSQSSASSDTAGYDAFSQLHLSKRRIPHTEVARAVHDMEVYTLPRLLKEIKAPDYDPPDCENDFVLFALLASKSSPYNQNVSHHSTNGNRGPEDASAPRNKFMVLTLTDLNWEVDCFLFGTAFDQFWKLTPGTLLAVLNPAIMPPKVNVHSGRFSLKLGSSEDCVMEIGTARDLSWCTAVKKDGQKCGAWVNKSKTEVCDFHVNLAVERGRKGRMEVNSMWRGFDKGDEKLPGKMKSKTFDPENPRAKKDKTSKYHHEYGMLYGVPASANGIVKSAASILDAENTDTLSNLSAAELSRKRLAEKQRERDLVKALSKSGGGVGAEYIRAKHSIDTPDADNAGVSGQESHRFAKPTVLELGLMDRKAADIRLSPAKDRKRHFGMGALPPSSADHQAHRSSEALGWGGARKAGLLQPKDNLRPNSPERGQKRLGFGVAAIPMIEHRGTVRPRSQDSNATGSLSPSKKKARFMLDNKGIREPGRESGGSELLKLVPAATNHDDDDDDDDLDIV</sequence>
<dbReference type="AlphaFoldDB" id="A0A9P4QHP6"/>